<proteinExistence type="predicted"/>
<evidence type="ECO:0000313" key="2">
    <source>
        <dbReference type="EMBL" id="KAJ9164759.1"/>
    </source>
</evidence>
<dbReference type="Pfam" id="PF02464">
    <property type="entry name" value="CinA"/>
    <property type="match status" value="1"/>
</dbReference>
<organism evidence="2 3">
    <name type="scientific">Coniochaeta hoffmannii</name>
    <dbReference type="NCBI Taxonomy" id="91930"/>
    <lineage>
        <taxon>Eukaryota</taxon>
        <taxon>Fungi</taxon>
        <taxon>Dikarya</taxon>
        <taxon>Ascomycota</taxon>
        <taxon>Pezizomycotina</taxon>
        <taxon>Sordariomycetes</taxon>
        <taxon>Sordariomycetidae</taxon>
        <taxon>Coniochaetales</taxon>
        <taxon>Coniochaetaceae</taxon>
        <taxon>Coniochaeta</taxon>
    </lineage>
</organism>
<accession>A0AA38S0G9</accession>
<comment type="caution">
    <text evidence="2">The sequence shown here is derived from an EMBL/GenBank/DDBJ whole genome shotgun (WGS) entry which is preliminary data.</text>
</comment>
<keyword evidence="3" id="KW-1185">Reference proteome</keyword>
<dbReference type="Proteomes" id="UP001174691">
    <property type="component" value="Unassembled WGS sequence"/>
</dbReference>
<dbReference type="EMBL" id="JANBVN010000009">
    <property type="protein sequence ID" value="KAJ9164759.1"/>
    <property type="molecule type" value="Genomic_DNA"/>
</dbReference>
<dbReference type="NCBIfam" id="TIGR00199">
    <property type="entry name" value="PncC_domain"/>
    <property type="match status" value="1"/>
</dbReference>
<reference evidence="2" key="1">
    <citation type="submission" date="2022-07" db="EMBL/GenBank/DDBJ databases">
        <title>Fungi with potential for degradation of polypropylene.</title>
        <authorList>
            <person name="Gostincar C."/>
        </authorList>
    </citation>
    <scope>NUCLEOTIDE SEQUENCE</scope>
    <source>
        <strain evidence="2">EXF-13287</strain>
    </source>
</reference>
<evidence type="ECO:0000259" key="1">
    <source>
        <dbReference type="Pfam" id="PF02464"/>
    </source>
</evidence>
<dbReference type="AlphaFoldDB" id="A0AA38S0G9"/>
<evidence type="ECO:0000313" key="3">
    <source>
        <dbReference type="Proteomes" id="UP001174691"/>
    </source>
</evidence>
<dbReference type="InterPro" id="IPR036653">
    <property type="entry name" value="CinA-like_C"/>
</dbReference>
<dbReference type="Gene3D" id="3.90.950.20">
    <property type="entry name" value="CinA-like"/>
    <property type="match status" value="1"/>
</dbReference>
<protein>
    <recommendedName>
        <fullName evidence="1">CinA C-terminal domain-containing protein</fullName>
    </recommendedName>
</protein>
<name>A0AA38S0G9_9PEZI</name>
<dbReference type="SUPFAM" id="SSF142433">
    <property type="entry name" value="CinA-like"/>
    <property type="match status" value="1"/>
</dbReference>
<feature type="domain" description="CinA C-terminal" evidence="1">
    <location>
        <begin position="19"/>
        <end position="176"/>
    </location>
</feature>
<sequence>MSTHTLPSTSGGTENPLDLAIQIIALLTCTNQTLAVAESLTAGSLMAALTSAPGASAVFRGGVVSYTTELKQHLLHVDGALIAREGAVHPDVAAQMAEGVRRRTTVAGAETTTWGVGTTGVAGPDEQDGKPPGTVYIGVAGPEGARSWGPFRFPGDREMVREAAVGEALARLREVLVERRG</sequence>
<dbReference type="InterPro" id="IPR008136">
    <property type="entry name" value="CinA_C"/>
</dbReference>
<gene>
    <name evidence="2" type="ORF">NKR19_g1031</name>
</gene>